<accession>A0A0A9Y501</accession>
<protein>
    <submittedName>
        <fullName evidence="2">Quinolone resistance protein norB</fullName>
    </submittedName>
</protein>
<dbReference type="AlphaFoldDB" id="A0A0A9Y501"/>
<reference evidence="2" key="2">
    <citation type="submission" date="2014-07" db="EMBL/GenBank/DDBJ databases">
        <authorList>
            <person name="Hull J."/>
        </authorList>
    </citation>
    <scope>NUCLEOTIDE SEQUENCE</scope>
</reference>
<organism evidence="2">
    <name type="scientific">Lygus hesperus</name>
    <name type="common">Western plant bug</name>
    <dbReference type="NCBI Taxonomy" id="30085"/>
    <lineage>
        <taxon>Eukaryota</taxon>
        <taxon>Metazoa</taxon>
        <taxon>Ecdysozoa</taxon>
        <taxon>Arthropoda</taxon>
        <taxon>Hexapoda</taxon>
        <taxon>Insecta</taxon>
        <taxon>Pterygota</taxon>
        <taxon>Neoptera</taxon>
        <taxon>Paraneoptera</taxon>
        <taxon>Hemiptera</taxon>
        <taxon>Heteroptera</taxon>
        <taxon>Panheteroptera</taxon>
        <taxon>Cimicomorpha</taxon>
        <taxon>Miridae</taxon>
        <taxon>Mirini</taxon>
        <taxon>Lygus</taxon>
    </lineage>
</organism>
<sequence length="141" mass="15668">KSYVTSSLANKLKLVPIEESDLTVYTFGSQKPKLIKTSLVTLKVCLKNDRILEILAYVIPRITGSLASNFEVKNEVAKNYPLYSMAEDAQDDCQADLLIGSDYYYTFVLGGLKKIGENLFLIETVLGWILSGQPDDLPPSE</sequence>
<feature type="non-terminal residue" evidence="2">
    <location>
        <position position="141"/>
    </location>
</feature>
<feature type="domain" description="DUF1758" evidence="1">
    <location>
        <begin position="1"/>
        <end position="133"/>
    </location>
</feature>
<name>A0A0A9Y501_LYGHE</name>
<proteinExistence type="predicted"/>
<reference evidence="2" key="1">
    <citation type="journal article" date="2014" name="PLoS ONE">
        <title>Transcriptome-Based Identification of ABC Transporters in the Western Tarnished Plant Bug Lygus hesperus.</title>
        <authorList>
            <person name="Hull J.J."/>
            <person name="Chaney K."/>
            <person name="Geib S.M."/>
            <person name="Fabrick J.A."/>
            <person name="Brent C.S."/>
            <person name="Walsh D."/>
            <person name="Lavine L.C."/>
        </authorList>
    </citation>
    <scope>NUCLEOTIDE SEQUENCE</scope>
</reference>
<evidence type="ECO:0000259" key="1">
    <source>
        <dbReference type="Pfam" id="PF05585"/>
    </source>
</evidence>
<gene>
    <name evidence="2" type="primary">norB</name>
    <name evidence="2" type="ORF">CM83_103599</name>
</gene>
<evidence type="ECO:0000313" key="2">
    <source>
        <dbReference type="EMBL" id="JAG27264.1"/>
    </source>
</evidence>
<dbReference type="EMBL" id="GBHO01016340">
    <property type="protein sequence ID" value="JAG27264.1"/>
    <property type="molecule type" value="Transcribed_RNA"/>
</dbReference>
<feature type="non-terminal residue" evidence="2">
    <location>
        <position position="1"/>
    </location>
</feature>
<dbReference type="InterPro" id="IPR008737">
    <property type="entry name" value="DUF1758"/>
</dbReference>
<dbReference type="Pfam" id="PF05585">
    <property type="entry name" value="DUF1758"/>
    <property type="match status" value="1"/>
</dbReference>